<dbReference type="STRING" id="641524.ADICYQ_1461"/>
<dbReference type="Proteomes" id="UP000014974">
    <property type="component" value="Unassembled WGS sequence"/>
</dbReference>
<evidence type="ECO:0000313" key="2">
    <source>
        <dbReference type="Proteomes" id="UP000014974"/>
    </source>
</evidence>
<sequence length="38" mass="4405">MINDLGILYCAKELLSDCEKINDRVKKRKINPLLNMAK</sequence>
<comment type="caution">
    <text evidence="1">The sequence shown here is derived from an EMBL/GenBank/DDBJ whole genome shotgun (WGS) entry which is preliminary data.</text>
</comment>
<organism evidence="1 2">
    <name type="scientific">Cyclobacterium qasimii M12-11B</name>
    <dbReference type="NCBI Taxonomy" id="641524"/>
    <lineage>
        <taxon>Bacteria</taxon>
        <taxon>Pseudomonadati</taxon>
        <taxon>Bacteroidota</taxon>
        <taxon>Cytophagia</taxon>
        <taxon>Cytophagales</taxon>
        <taxon>Cyclobacteriaceae</taxon>
        <taxon>Cyclobacterium</taxon>
    </lineage>
</organism>
<name>S7VI81_9BACT</name>
<protein>
    <submittedName>
        <fullName evidence="1">Uncharacterized protein</fullName>
    </submittedName>
</protein>
<gene>
    <name evidence="1" type="ORF">ADICYQ_1461</name>
</gene>
<dbReference type="AlphaFoldDB" id="S7VI81"/>
<proteinExistence type="predicted"/>
<reference evidence="1 2" key="1">
    <citation type="journal article" date="2013" name="Genome Announc.">
        <title>Draft Genome Sequence of Cyclobacterium qasimii Strain M12-11BT, Isolated from Arctic Marine Sediment.</title>
        <authorList>
            <person name="Shivaji S."/>
            <person name="Ara S."/>
            <person name="Singh A."/>
            <person name="Kumar Pinnaka A."/>
        </authorList>
    </citation>
    <scope>NUCLEOTIDE SEQUENCE [LARGE SCALE GENOMIC DNA]</scope>
    <source>
        <strain evidence="1 2">M12-11B</strain>
    </source>
</reference>
<dbReference type="EMBL" id="ATNM01000064">
    <property type="protein sequence ID" value="EPR69676.1"/>
    <property type="molecule type" value="Genomic_DNA"/>
</dbReference>
<evidence type="ECO:0000313" key="1">
    <source>
        <dbReference type="EMBL" id="EPR69676.1"/>
    </source>
</evidence>
<accession>S7VI81</accession>